<reference evidence="2 5" key="2">
    <citation type="submission" date="2016-06" db="EMBL/GenBank/DDBJ databases">
        <authorList>
            <person name="Kjaerup R.B."/>
            <person name="Dalgaard T.S."/>
            <person name="Juul-Madsen H.R."/>
        </authorList>
    </citation>
    <scope>NUCLEOTIDE SEQUENCE [LARGE SCALE GENOMIC DNA]</scope>
    <source>
        <strain evidence="2 5">CECT 5115</strain>
    </source>
</reference>
<feature type="domain" description="Putative DNA-binding" evidence="1">
    <location>
        <begin position="1"/>
        <end position="92"/>
    </location>
</feature>
<dbReference type="Proteomes" id="UP000092871">
    <property type="component" value="Unassembled WGS sequence"/>
</dbReference>
<dbReference type="Gene3D" id="1.10.150.690">
    <property type="entry name" value="DUF2063"/>
    <property type="match status" value="1"/>
</dbReference>
<dbReference type="InterPro" id="IPR044922">
    <property type="entry name" value="DUF2063_N_sf"/>
</dbReference>
<keyword evidence="4" id="KW-1185">Reference proteome</keyword>
<proteinExistence type="predicted"/>
<evidence type="ECO:0000313" key="3">
    <source>
        <dbReference type="EMBL" id="SBT20584.1"/>
    </source>
</evidence>
<gene>
    <name evidence="2" type="ORF">MGA5115_01197</name>
    <name evidence="3" type="ORF">MGA5116_01171</name>
</gene>
<evidence type="ECO:0000313" key="4">
    <source>
        <dbReference type="Proteomes" id="UP000092840"/>
    </source>
</evidence>
<name>A0A1C3JQ06_9GAMM</name>
<organism evidence="2 5">
    <name type="scientific">Marinomonas gallaica</name>
    <dbReference type="NCBI Taxonomy" id="1806667"/>
    <lineage>
        <taxon>Bacteria</taxon>
        <taxon>Pseudomonadati</taxon>
        <taxon>Pseudomonadota</taxon>
        <taxon>Gammaproteobacteria</taxon>
        <taxon>Oceanospirillales</taxon>
        <taxon>Oceanospirillaceae</taxon>
        <taxon>Marinomonas</taxon>
    </lineage>
</organism>
<evidence type="ECO:0000313" key="2">
    <source>
        <dbReference type="EMBL" id="SBT17109.1"/>
    </source>
</evidence>
<evidence type="ECO:0000313" key="5">
    <source>
        <dbReference type="Proteomes" id="UP000092871"/>
    </source>
</evidence>
<dbReference type="RefSeq" id="WP_067033400.1">
    <property type="nucleotide sequence ID" value="NZ_FLRA01000006.1"/>
</dbReference>
<sequence>MQNQFNAALFKQSDELVDDIKGHSTEERTQRLNVYRNNVHVSLQTALGDIFPVCKQLVGEDFFNAMAHEYIEQNRPSSPILSEYGDNFSDFIADFPPAQALPYLSSLCELEYRLLQLTNTAEPKTLSLEAAQQTLSQVQHPEALALHLDDQCQLMHSPFSVGALYLAHQQPDPNLKGLQISAPEYLLLTKAGLYGCCYPLSAAEYYFIKALKQNPSLSHALPDDDAFDLGQTLARLMTWQVFDDINES</sequence>
<protein>
    <recommendedName>
        <fullName evidence="1">Putative DNA-binding domain-containing protein</fullName>
    </recommendedName>
</protein>
<evidence type="ECO:0000259" key="1">
    <source>
        <dbReference type="Pfam" id="PF09836"/>
    </source>
</evidence>
<accession>A0A1C3JQ06</accession>
<reference evidence="3 4" key="1">
    <citation type="submission" date="2016-06" db="EMBL/GenBank/DDBJ databases">
        <authorList>
            <person name="Rodrigo-Torres L."/>
            <person name="Arahal D.R."/>
        </authorList>
    </citation>
    <scope>NUCLEOTIDE SEQUENCE [LARGE SCALE GENOMIC DNA]</scope>
    <source>
        <strain evidence="3 4">CECT 5116</strain>
    </source>
</reference>
<dbReference type="InterPro" id="IPR018640">
    <property type="entry name" value="DUF2063"/>
</dbReference>
<dbReference type="AlphaFoldDB" id="A0A1C3JQ06"/>
<dbReference type="OrthoDB" id="4146344at2"/>
<dbReference type="EMBL" id="FLRA01000006">
    <property type="protein sequence ID" value="SBT17109.1"/>
    <property type="molecule type" value="Genomic_DNA"/>
</dbReference>
<dbReference type="Proteomes" id="UP000092840">
    <property type="component" value="Unassembled WGS sequence"/>
</dbReference>
<dbReference type="Pfam" id="PF09836">
    <property type="entry name" value="DUF2063"/>
    <property type="match status" value="1"/>
</dbReference>
<dbReference type="EMBL" id="FLRB01000007">
    <property type="protein sequence ID" value="SBT20584.1"/>
    <property type="molecule type" value="Genomic_DNA"/>
</dbReference>